<dbReference type="Pfam" id="PF22974">
    <property type="entry name" value="DUF7029"/>
    <property type="match status" value="1"/>
</dbReference>
<dbReference type="InterPro" id="IPR055647">
    <property type="entry name" value="DUF7223"/>
</dbReference>
<sequence>MFGRTPKSLWLLFYFILSSTALLFPTEENSPSPSFDDGFELVSISSRHPSLLRKRQIRVDVDGDGTLDLLDSESFYWGSEGTDNFVFANLTLVYKDNFEFVIGMERFESLLKSVACGKPLVLEFIDADSFEQASSLWNWVNDDVNNTFVLVSDRCGDDGDRQPFLVSDIRFEPESFKAYLDAVPKEWVDVAKTYSLHIGYVPNLETNETNLVKRGPDFTMNLASNFNRNLFKQKVSGVDLSVDCTRCGTQGRMLIDFDLDVGFHKPRLSMKINPKDVAAFLQLSMSAEGKLSKAWQWEKTLVSIPIQGIKISKIGKIGAFLEVEVGFFLNEWSGTVETSFGANMALSNAAVVEVNVFDLDNGKFSGWSPTLTALPFSLGAKVDGSVELYAQPSLAISATALGQGLELSLDLRMPYVGVDFSAMTNTAGVCGTKKTIGVNLAASAGVDLSVQVAKAGQEANPLWERTLLDKSWPLYSHCYAFGPNNAGKGGGRGSGGNKAKTKKPKTKKPKPTPKPKPKPKDPPATTLKPKKPKTTTKPKPKPTTTKKPATSKKTAKPSAKPTTTTPPKTKLTSTVKPTAVTSRKPTTTATSKKPTTTATSKKPTTTNTPSPTKTQSITTKKSTKRPTEGTQKPTTTINTQNPTTLTTSTGTGTSTHSSSSVRACPTFHHGRNGRCDDDDNDSTCSEYIDPLDEADLAELEAEASSTADPVYPDSSPLRIRGSRTQNHPLSFHNPLSKRATKHAKYICSTPGQPDLDLDPETVNGKPNKNKQMKSSYPAPKDYGRRKFTWSISPWFRIASPDDLSKYDMIAESSAASSVSGCPKNGYATEHVYEASWIPTFINSLGLSCEEVNRTFFGLNTFQAASAGGNSTFARELFLQLGSTARQERLVMLSTHTVNSKKNRLFDGSSIISEGGFRGASAKEKMEAMAQVGRAMAYMRTPGIDGTDSPVGKIMRDTAEGMEEVLGVLGEYLVKHEAELVRKITGNENPHGEKFLAAMHREWLRKLLGERTKLVWKKFYEWAELAEKHVMDTEDSKLDGKKATYLKFLKEVKKDPEKMVPGFEMKWLN</sequence>
<name>A0A175W8H2_9PEZI</name>
<evidence type="ECO:0000259" key="4">
    <source>
        <dbReference type="Pfam" id="PF23865"/>
    </source>
</evidence>
<feature type="compositionally biased region" description="Low complexity" evidence="1">
    <location>
        <begin position="630"/>
        <end position="660"/>
    </location>
</feature>
<feature type="region of interest" description="Disordered" evidence="1">
    <location>
        <begin position="750"/>
        <end position="777"/>
    </location>
</feature>
<comment type="caution">
    <text evidence="5">The sequence shown here is derived from an EMBL/GenBank/DDBJ whole genome shotgun (WGS) entry which is preliminary data.</text>
</comment>
<evidence type="ECO:0000256" key="1">
    <source>
        <dbReference type="SAM" id="MobiDB-lite"/>
    </source>
</evidence>
<keyword evidence="2" id="KW-0732">Signal</keyword>
<feature type="compositionally biased region" description="Basic residues" evidence="1">
    <location>
        <begin position="528"/>
        <end position="540"/>
    </location>
</feature>
<dbReference type="OrthoDB" id="160645at2759"/>
<evidence type="ECO:0000259" key="3">
    <source>
        <dbReference type="Pfam" id="PF22974"/>
    </source>
</evidence>
<feature type="domain" description="DUF7223" evidence="4">
    <location>
        <begin position="220"/>
        <end position="480"/>
    </location>
</feature>
<evidence type="ECO:0000313" key="5">
    <source>
        <dbReference type="EMBL" id="KXX79947.1"/>
    </source>
</evidence>
<reference evidence="5 6" key="1">
    <citation type="journal article" date="2016" name="Genome Announc.">
        <title>Genome Sequence of Madurella mycetomatis mm55, Isolated from a Human Mycetoma Case in Sudan.</title>
        <authorList>
            <person name="Smit S."/>
            <person name="Derks M.F."/>
            <person name="Bervoets S."/>
            <person name="Fahal A."/>
            <person name="van Leeuwen W."/>
            <person name="van Belkum A."/>
            <person name="van de Sande W.W."/>
        </authorList>
    </citation>
    <scope>NUCLEOTIDE SEQUENCE [LARGE SCALE GENOMIC DNA]</scope>
    <source>
        <strain evidence="6">mm55</strain>
    </source>
</reference>
<dbReference type="STRING" id="100816.A0A175W8H2"/>
<evidence type="ECO:0000256" key="2">
    <source>
        <dbReference type="SAM" id="SignalP"/>
    </source>
</evidence>
<proteinExistence type="predicted"/>
<protein>
    <submittedName>
        <fullName evidence="5">Proteoglycan 4</fullName>
    </submittedName>
</protein>
<evidence type="ECO:0000313" key="6">
    <source>
        <dbReference type="Proteomes" id="UP000078237"/>
    </source>
</evidence>
<feature type="region of interest" description="Disordered" evidence="1">
    <location>
        <begin position="485"/>
        <end position="682"/>
    </location>
</feature>
<feature type="compositionally biased region" description="Gly residues" evidence="1">
    <location>
        <begin position="487"/>
        <end position="496"/>
    </location>
</feature>
<feature type="compositionally biased region" description="Low complexity" evidence="1">
    <location>
        <begin position="556"/>
        <end position="620"/>
    </location>
</feature>
<dbReference type="AlphaFoldDB" id="A0A175W8H2"/>
<feature type="signal peptide" evidence="2">
    <location>
        <begin position="1"/>
        <end position="21"/>
    </location>
</feature>
<feature type="domain" description="DUF7029" evidence="3">
    <location>
        <begin position="101"/>
        <end position="194"/>
    </location>
</feature>
<accession>A0A175W8H2</accession>
<feature type="compositionally biased region" description="Basic residues" evidence="1">
    <location>
        <begin position="499"/>
        <end position="517"/>
    </location>
</feature>
<dbReference type="InterPro" id="IPR054293">
    <property type="entry name" value="DUF7029"/>
</dbReference>
<dbReference type="VEuPathDB" id="FungiDB:MMYC01_202307"/>
<keyword evidence="6" id="KW-1185">Reference proteome</keyword>
<dbReference type="Pfam" id="PF23865">
    <property type="entry name" value="DUF7223"/>
    <property type="match status" value="1"/>
</dbReference>
<feature type="chain" id="PRO_5008043715" evidence="2">
    <location>
        <begin position="22"/>
        <end position="1068"/>
    </location>
</feature>
<gene>
    <name evidence="5" type="ORF">MMYC01_202307</name>
</gene>
<organism evidence="5 6">
    <name type="scientific">Madurella mycetomatis</name>
    <dbReference type="NCBI Taxonomy" id="100816"/>
    <lineage>
        <taxon>Eukaryota</taxon>
        <taxon>Fungi</taxon>
        <taxon>Dikarya</taxon>
        <taxon>Ascomycota</taxon>
        <taxon>Pezizomycotina</taxon>
        <taxon>Sordariomycetes</taxon>
        <taxon>Sordariomycetidae</taxon>
        <taxon>Sordariales</taxon>
        <taxon>Sordariales incertae sedis</taxon>
        <taxon>Madurella</taxon>
    </lineage>
</organism>
<dbReference type="EMBL" id="LCTW02000073">
    <property type="protein sequence ID" value="KXX79947.1"/>
    <property type="molecule type" value="Genomic_DNA"/>
</dbReference>
<dbReference type="Proteomes" id="UP000078237">
    <property type="component" value="Unassembled WGS sequence"/>
</dbReference>